<feature type="region of interest" description="Disordered" evidence="1">
    <location>
        <begin position="51"/>
        <end position="73"/>
    </location>
</feature>
<dbReference type="EMBL" id="GG745331">
    <property type="protein sequence ID" value="KNE57574.1"/>
    <property type="molecule type" value="Genomic_DNA"/>
</dbReference>
<feature type="signal peptide" evidence="2">
    <location>
        <begin position="1"/>
        <end position="23"/>
    </location>
</feature>
<proteinExistence type="predicted"/>
<dbReference type="Proteomes" id="UP000054350">
    <property type="component" value="Unassembled WGS sequence"/>
</dbReference>
<accession>A0A0L0S5D7</accession>
<protein>
    <submittedName>
        <fullName evidence="3">Uncharacterized protein</fullName>
    </submittedName>
</protein>
<gene>
    <name evidence="3" type="ORF">AMAG_18068</name>
</gene>
<evidence type="ECO:0000256" key="1">
    <source>
        <dbReference type="SAM" id="MobiDB-lite"/>
    </source>
</evidence>
<evidence type="ECO:0000313" key="4">
    <source>
        <dbReference type="Proteomes" id="UP000054350"/>
    </source>
</evidence>
<evidence type="ECO:0000313" key="3">
    <source>
        <dbReference type="EMBL" id="KNE57574.1"/>
    </source>
</evidence>
<sequence length="73" mass="7808">MQLQMSVFGVLAALLAMFPQKRLLKAGDLVQQAIAPKLMYALQMSQSIPTVPAPAVGEEPGKTQAAAGRDEKR</sequence>
<evidence type="ECO:0000256" key="2">
    <source>
        <dbReference type="SAM" id="SignalP"/>
    </source>
</evidence>
<keyword evidence="4" id="KW-1185">Reference proteome</keyword>
<dbReference type="VEuPathDB" id="FungiDB:AMAG_18068"/>
<reference evidence="4" key="2">
    <citation type="submission" date="2009-11" db="EMBL/GenBank/DDBJ databases">
        <title>The Genome Sequence of Allomyces macrogynus strain ATCC 38327.</title>
        <authorList>
            <consortium name="The Broad Institute Genome Sequencing Platform"/>
            <person name="Russ C."/>
            <person name="Cuomo C."/>
            <person name="Shea T."/>
            <person name="Young S.K."/>
            <person name="Zeng Q."/>
            <person name="Koehrsen M."/>
            <person name="Haas B."/>
            <person name="Borodovsky M."/>
            <person name="Guigo R."/>
            <person name="Alvarado L."/>
            <person name="Berlin A."/>
            <person name="Borenstein D."/>
            <person name="Chen Z."/>
            <person name="Engels R."/>
            <person name="Freedman E."/>
            <person name="Gellesch M."/>
            <person name="Goldberg J."/>
            <person name="Griggs A."/>
            <person name="Gujja S."/>
            <person name="Heiman D."/>
            <person name="Hepburn T."/>
            <person name="Howarth C."/>
            <person name="Jen D."/>
            <person name="Larson L."/>
            <person name="Lewis B."/>
            <person name="Mehta T."/>
            <person name="Park D."/>
            <person name="Pearson M."/>
            <person name="Roberts A."/>
            <person name="Saif S."/>
            <person name="Shenoy N."/>
            <person name="Sisk P."/>
            <person name="Stolte C."/>
            <person name="Sykes S."/>
            <person name="Walk T."/>
            <person name="White J."/>
            <person name="Yandava C."/>
            <person name="Burger G."/>
            <person name="Gray M.W."/>
            <person name="Holland P.W.H."/>
            <person name="King N."/>
            <person name="Lang F.B.F."/>
            <person name="Roger A.J."/>
            <person name="Ruiz-Trillo I."/>
            <person name="Lander E."/>
            <person name="Nusbaum C."/>
        </authorList>
    </citation>
    <scope>NUCLEOTIDE SEQUENCE [LARGE SCALE GENOMIC DNA]</scope>
    <source>
        <strain evidence="4">ATCC 38327</strain>
    </source>
</reference>
<dbReference type="AlphaFoldDB" id="A0A0L0S5D7"/>
<reference evidence="3 4" key="1">
    <citation type="submission" date="2009-11" db="EMBL/GenBank/DDBJ databases">
        <title>Annotation of Allomyces macrogynus ATCC 38327.</title>
        <authorList>
            <consortium name="The Broad Institute Genome Sequencing Platform"/>
            <person name="Russ C."/>
            <person name="Cuomo C."/>
            <person name="Burger G."/>
            <person name="Gray M.W."/>
            <person name="Holland P.W.H."/>
            <person name="King N."/>
            <person name="Lang F.B.F."/>
            <person name="Roger A.J."/>
            <person name="Ruiz-Trillo I."/>
            <person name="Young S.K."/>
            <person name="Zeng Q."/>
            <person name="Gargeya S."/>
            <person name="Fitzgerald M."/>
            <person name="Haas B."/>
            <person name="Abouelleil A."/>
            <person name="Alvarado L."/>
            <person name="Arachchi H.M."/>
            <person name="Berlin A."/>
            <person name="Chapman S.B."/>
            <person name="Gearin G."/>
            <person name="Goldberg J."/>
            <person name="Griggs A."/>
            <person name="Gujja S."/>
            <person name="Hansen M."/>
            <person name="Heiman D."/>
            <person name="Howarth C."/>
            <person name="Larimer J."/>
            <person name="Lui A."/>
            <person name="MacDonald P.J.P."/>
            <person name="McCowen C."/>
            <person name="Montmayeur A."/>
            <person name="Murphy C."/>
            <person name="Neiman D."/>
            <person name="Pearson M."/>
            <person name="Priest M."/>
            <person name="Roberts A."/>
            <person name="Saif S."/>
            <person name="Shea T."/>
            <person name="Sisk P."/>
            <person name="Stolte C."/>
            <person name="Sykes S."/>
            <person name="Wortman J."/>
            <person name="Nusbaum C."/>
            <person name="Birren B."/>
        </authorList>
    </citation>
    <scope>NUCLEOTIDE SEQUENCE [LARGE SCALE GENOMIC DNA]</scope>
    <source>
        <strain evidence="3 4">ATCC 38327</strain>
    </source>
</reference>
<name>A0A0L0S5D7_ALLM3</name>
<feature type="chain" id="PRO_5005547870" evidence="2">
    <location>
        <begin position="24"/>
        <end position="73"/>
    </location>
</feature>
<keyword evidence="2" id="KW-0732">Signal</keyword>
<organism evidence="3 4">
    <name type="scientific">Allomyces macrogynus (strain ATCC 38327)</name>
    <name type="common">Allomyces javanicus var. macrogynus</name>
    <dbReference type="NCBI Taxonomy" id="578462"/>
    <lineage>
        <taxon>Eukaryota</taxon>
        <taxon>Fungi</taxon>
        <taxon>Fungi incertae sedis</taxon>
        <taxon>Blastocladiomycota</taxon>
        <taxon>Blastocladiomycetes</taxon>
        <taxon>Blastocladiales</taxon>
        <taxon>Blastocladiaceae</taxon>
        <taxon>Allomyces</taxon>
    </lineage>
</organism>